<name>D6A495_STRV1</name>
<evidence type="ECO:0000313" key="2">
    <source>
        <dbReference type="EMBL" id="EFE65735.2"/>
    </source>
</evidence>
<reference evidence="3" key="1">
    <citation type="submission" date="2008-12" db="EMBL/GenBank/DDBJ databases">
        <title>Annotation of Streptomyces ghanaensis ATCC 14672.</title>
        <authorList>
            <consortium name="The Broad Institute Genome Sequencing Platform"/>
            <consortium name="Broad Institute Microbial Sequencing Center"/>
            <person name="Fischbach M."/>
            <person name="Ward D."/>
            <person name="Young S."/>
            <person name="Kodira C.D."/>
            <person name="Zeng Q."/>
            <person name="Koehrsen M."/>
            <person name="Godfrey P."/>
            <person name="Alvarado L."/>
            <person name="Berlin A.M."/>
            <person name="Borenstein D."/>
            <person name="Chen Z."/>
            <person name="Engels R."/>
            <person name="Freedman E."/>
            <person name="Gellesch M."/>
            <person name="Goldberg J."/>
            <person name="Griggs A."/>
            <person name="Gujja S."/>
            <person name="Heiman D.I."/>
            <person name="Hepburn T.A."/>
            <person name="Howarth C."/>
            <person name="Jen D."/>
            <person name="Larson L."/>
            <person name="Lewis B."/>
            <person name="Mehta T."/>
            <person name="Park D."/>
            <person name="Pearson M."/>
            <person name="Roberts A."/>
            <person name="Saif S."/>
            <person name="Shea T.D."/>
            <person name="Shenoy N."/>
            <person name="Sisk P."/>
            <person name="Stolte C."/>
            <person name="Sykes S.N."/>
            <person name="Walk T."/>
            <person name="White J."/>
            <person name="Yandava C."/>
            <person name="Straight P."/>
            <person name="Clardy J."/>
            <person name="Hung D."/>
            <person name="Kolter R."/>
            <person name="Mekalanos J."/>
            <person name="Walker S."/>
            <person name="Walsh C.T."/>
            <person name="Wieland B.L.C."/>
            <person name="Ilzarbe M."/>
            <person name="Galagan J."/>
            <person name="Nusbaum C."/>
            <person name="Birren B."/>
        </authorList>
    </citation>
    <scope>NUCLEOTIDE SEQUENCE [LARGE SCALE GENOMIC DNA]</scope>
    <source>
        <strain evidence="3">ATCC 14672 / DSM 40746 / JCM 4963 / KCTC 9882 / NRRL B-12104 / FH 1290</strain>
    </source>
</reference>
<proteinExistence type="predicted"/>
<sequence length="57" mass="6112">MKSYALTWTDPDGTPHASAVAYDKPSADRRKTALETAGCTDIELVPVKPGELPEPRG</sequence>
<gene>
    <name evidence="2" type="ORF">SSFG_00989</name>
</gene>
<evidence type="ECO:0000313" key="3">
    <source>
        <dbReference type="Proteomes" id="UP000003824"/>
    </source>
</evidence>
<accession>D6A495</accession>
<dbReference type="AlphaFoldDB" id="D6A495"/>
<evidence type="ECO:0000256" key="1">
    <source>
        <dbReference type="SAM" id="MobiDB-lite"/>
    </source>
</evidence>
<feature type="region of interest" description="Disordered" evidence="1">
    <location>
        <begin position="1"/>
        <end position="27"/>
    </location>
</feature>
<organism evidence="2 3">
    <name type="scientific">Streptomyces viridosporus (strain ATCC 14672 / DSM 40746 / JCM 4963 / KCTC 9882 / NRRL B-12104 / FH 1290)</name>
    <name type="common">Streptomyces ghanaensis</name>
    <dbReference type="NCBI Taxonomy" id="566461"/>
    <lineage>
        <taxon>Bacteria</taxon>
        <taxon>Bacillati</taxon>
        <taxon>Actinomycetota</taxon>
        <taxon>Actinomycetes</taxon>
        <taxon>Kitasatosporales</taxon>
        <taxon>Streptomycetaceae</taxon>
        <taxon>Streptomyces</taxon>
    </lineage>
</organism>
<dbReference type="RefSeq" id="WP_004980428.1">
    <property type="nucleotide sequence ID" value="NZ_DS999641.1"/>
</dbReference>
<protein>
    <submittedName>
        <fullName evidence="2">Predicted protein</fullName>
    </submittedName>
</protein>
<dbReference type="Proteomes" id="UP000003824">
    <property type="component" value="Unassembled WGS sequence"/>
</dbReference>
<dbReference type="eggNOG" id="ENOG5031WHJ">
    <property type="taxonomic scope" value="Bacteria"/>
</dbReference>
<dbReference type="EMBL" id="DS999641">
    <property type="protein sequence ID" value="EFE65735.2"/>
    <property type="molecule type" value="Genomic_DNA"/>
</dbReference>